<feature type="domain" description="HipA N-terminal subdomain 1" evidence="4">
    <location>
        <begin position="8"/>
        <end position="103"/>
    </location>
</feature>
<feature type="domain" description="HipA-like C-terminal" evidence="3">
    <location>
        <begin position="145"/>
        <end position="209"/>
    </location>
</feature>
<dbReference type="EMBL" id="AUZY01010277">
    <property type="protein sequence ID" value="EQD39267.1"/>
    <property type="molecule type" value="Genomic_DNA"/>
</dbReference>
<dbReference type="GO" id="GO:0005829">
    <property type="term" value="C:cytosol"/>
    <property type="evidence" value="ECO:0007669"/>
    <property type="project" value="TreeGrafter"/>
</dbReference>
<name>T0Z514_9ZZZZ</name>
<dbReference type="PANTHER" id="PTHR37419:SF1">
    <property type="entry name" value="SERINE_THREONINE-PROTEIN KINASE TOXIN HIPA"/>
    <property type="match status" value="1"/>
</dbReference>
<dbReference type="GO" id="GO:0004674">
    <property type="term" value="F:protein serine/threonine kinase activity"/>
    <property type="evidence" value="ECO:0007669"/>
    <property type="project" value="TreeGrafter"/>
</dbReference>
<protein>
    <submittedName>
        <fullName evidence="5">HipA</fullName>
    </submittedName>
</protein>
<gene>
    <name evidence="5" type="ORF">B1B_15446</name>
</gene>
<evidence type="ECO:0000256" key="2">
    <source>
        <dbReference type="ARBA" id="ARBA00022777"/>
    </source>
</evidence>
<dbReference type="Pfam" id="PF07804">
    <property type="entry name" value="HipA_C"/>
    <property type="match status" value="1"/>
</dbReference>
<evidence type="ECO:0000259" key="3">
    <source>
        <dbReference type="Pfam" id="PF07804"/>
    </source>
</evidence>
<reference evidence="5" key="2">
    <citation type="journal article" date="2014" name="ISME J.">
        <title>Microbial stratification in low pH oxic and suboxic macroscopic growths along an acid mine drainage.</title>
        <authorList>
            <person name="Mendez-Garcia C."/>
            <person name="Mesa V."/>
            <person name="Sprenger R.R."/>
            <person name="Richter M."/>
            <person name="Diez M.S."/>
            <person name="Solano J."/>
            <person name="Bargiela R."/>
            <person name="Golyshina O.V."/>
            <person name="Manteca A."/>
            <person name="Ramos J.L."/>
            <person name="Gallego J.R."/>
            <person name="Llorente I."/>
            <person name="Martins Dos Santos V.A."/>
            <person name="Jensen O.N."/>
            <person name="Pelaez A.I."/>
            <person name="Sanchez J."/>
            <person name="Ferrer M."/>
        </authorList>
    </citation>
    <scope>NUCLEOTIDE SEQUENCE</scope>
</reference>
<dbReference type="InterPro" id="IPR012893">
    <property type="entry name" value="HipA-like_C"/>
</dbReference>
<keyword evidence="1" id="KW-0808">Transferase</keyword>
<dbReference type="InterPro" id="IPR052028">
    <property type="entry name" value="HipA_Ser/Thr_kinase"/>
</dbReference>
<evidence type="ECO:0000259" key="4">
    <source>
        <dbReference type="Pfam" id="PF13657"/>
    </source>
</evidence>
<dbReference type="AlphaFoldDB" id="T0Z514"/>
<reference evidence="5" key="1">
    <citation type="submission" date="2013-08" db="EMBL/GenBank/DDBJ databases">
        <authorList>
            <person name="Mendez C."/>
            <person name="Richter M."/>
            <person name="Ferrer M."/>
            <person name="Sanchez J."/>
        </authorList>
    </citation>
    <scope>NUCLEOTIDE SEQUENCE</scope>
</reference>
<organism evidence="5">
    <name type="scientific">mine drainage metagenome</name>
    <dbReference type="NCBI Taxonomy" id="410659"/>
    <lineage>
        <taxon>unclassified sequences</taxon>
        <taxon>metagenomes</taxon>
        <taxon>ecological metagenomes</taxon>
    </lineage>
</organism>
<comment type="caution">
    <text evidence="5">The sequence shown here is derived from an EMBL/GenBank/DDBJ whole genome shotgun (WGS) entry which is preliminary data.</text>
</comment>
<evidence type="ECO:0000256" key="1">
    <source>
        <dbReference type="ARBA" id="ARBA00022679"/>
    </source>
</evidence>
<dbReference type="Pfam" id="PF13657">
    <property type="entry name" value="Couple_hipA"/>
    <property type="match status" value="1"/>
</dbReference>
<sequence>MRTEVERLRVTTPEGPGGSLAHEAGQYVFSYDGDRAAARIALSMPVRALPYVERELHPILQMNLPEGFLLEALRLRLAKLGTLDPMLLLSLTGGEHAIGRVRVTLPDAAPAKASRGESLHDMLAWDGTGDLFRLLVDRYLLRAGISGVQPKVLVPERPDEAGKATVATADLIVKSGRAEYPGLAANEYLCMSIAREAGMPVPEFFLSANRQLLV</sequence>
<evidence type="ECO:0000313" key="5">
    <source>
        <dbReference type="EMBL" id="EQD39267.1"/>
    </source>
</evidence>
<keyword evidence="2" id="KW-0418">Kinase</keyword>
<proteinExistence type="predicted"/>
<feature type="non-terminal residue" evidence="5">
    <location>
        <position position="214"/>
    </location>
</feature>
<accession>T0Z514</accession>
<dbReference type="PANTHER" id="PTHR37419">
    <property type="entry name" value="SERINE/THREONINE-PROTEIN KINASE TOXIN HIPA"/>
    <property type="match status" value="1"/>
</dbReference>
<dbReference type="InterPro" id="IPR017508">
    <property type="entry name" value="HipA_N1"/>
</dbReference>